<sequence length="100" mass="11064">MPPSCGNHHPAHVSRSAPRPDERGRGRHVRQAPRARTAVEHPDQLAALLLDEQGQPGPAHWTTTQDGIHTNDGHYSYRNPANHFALPTHRLARVRAALTP</sequence>
<evidence type="ECO:0000256" key="1">
    <source>
        <dbReference type="SAM" id="MobiDB-lite"/>
    </source>
</evidence>
<name>A0ABN3ABD5_9ACTN</name>
<dbReference type="EMBL" id="BAAANT010000068">
    <property type="protein sequence ID" value="GAA2158500.1"/>
    <property type="molecule type" value="Genomic_DNA"/>
</dbReference>
<proteinExistence type="predicted"/>
<protein>
    <submittedName>
        <fullName evidence="2">Uncharacterized protein</fullName>
    </submittedName>
</protein>
<keyword evidence="3" id="KW-1185">Reference proteome</keyword>
<dbReference type="Proteomes" id="UP001422759">
    <property type="component" value="Unassembled WGS sequence"/>
</dbReference>
<gene>
    <name evidence="2" type="ORF">GCM10009760_61590</name>
</gene>
<comment type="caution">
    <text evidence="2">The sequence shown here is derived from an EMBL/GenBank/DDBJ whole genome shotgun (WGS) entry which is preliminary data.</text>
</comment>
<feature type="region of interest" description="Disordered" evidence="1">
    <location>
        <begin position="1"/>
        <end position="40"/>
    </location>
</feature>
<evidence type="ECO:0000313" key="3">
    <source>
        <dbReference type="Proteomes" id="UP001422759"/>
    </source>
</evidence>
<accession>A0ABN3ABD5</accession>
<evidence type="ECO:0000313" key="2">
    <source>
        <dbReference type="EMBL" id="GAA2158500.1"/>
    </source>
</evidence>
<organism evidence="2 3">
    <name type="scientific">Kitasatospora kazusensis</name>
    <dbReference type="NCBI Taxonomy" id="407974"/>
    <lineage>
        <taxon>Bacteria</taxon>
        <taxon>Bacillati</taxon>
        <taxon>Actinomycetota</taxon>
        <taxon>Actinomycetes</taxon>
        <taxon>Kitasatosporales</taxon>
        <taxon>Streptomycetaceae</taxon>
        <taxon>Kitasatospora</taxon>
    </lineage>
</organism>
<reference evidence="2 3" key="1">
    <citation type="journal article" date="2019" name="Int. J. Syst. Evol. Microbiol.">
        <title>The Global Catalogue of Microorganisms (GCM) 10K type strain sequencing project: providing services to taxonomists for standard genome sequencing and annotation.</title>
        <authorList>
            <consortium name="The Broad Institute Genomics Platform"/>
            <consortium name="The Broad Institute Genome Sequencing Center for Infectious Disease"/>
            <person name="Wu L."/>
            <person name="Ma J."/>
        </authorList>
    </citation>
    <scope>NUCLEOTIDE SEQUENCE [LARGE SCALE GENOMIC DNA]</scope>
    <source>
        <strain evidence="2 3">JCM 14560</strain>
    </source>
</reference>